<dbReference type="PANTHER" id="PTHR11019">
    <property type="entry name" value="HTH-TYPE TRANSCRIPTIONAL REGULATOR NIMR"/>
    <property type="match status" value="1"/>
</dbReference>
<dbReference type="FunFam" id="1.10.10.60:FF:000132">
    <property type="entry name" value="AraC family transcriptional regulator"/>
    <property type="match status" value="1"/>
</dbReference>
<evidence type="ECO:0000256" key="1">
    <source>
        <dbReference type="ARBA" id="ARBA00022491"/>
    </source>
</evidence>
<evidence type="ECO:0000313" key="8">
    <source>
        <dbReference type="Proteomes" id="UP000595663"/>
    </source>
</evidence>
<dbReference type="Gene3D" id="2.60.120.10">
    <property type="entry name" value="Jelly Rolls"/>
    <property type="match status" value="1"/>
</dbReference>
<dbReference type="EMBL" id="AP014545">
    <property type="protein sequence ID" value="BBB25853.1"/>
    <property type="molecule type" value="Genomic_DNA"/>
</dbReference>
<dbReference type="Pfam" id="PF12833">
    <property type="entry name" value="HTH_18"/>
    <property type="match status" value="1"/>
</dbReference>
<dbReference type="Gene3D" id="1.10.10.60">
    <property type="entry name" value="Homeodomain-like"/>
    <property type="match status" value="1"/>
</dbReference>
<protein>
    <submittedName>
        <fullName evidence="7">AraC family transcriptional regulator</fullName>
    </submittedName>
</protein>
<accession>A0A7R6PAF4</accession>
<dbReference type="PROSITE" id="PS00041">
    <property type="entry name" value="HTH_ARAC_FAMILY_1"/>
    <property type="match status" value="1"/>
</dbReference>
<keyword evidence="5" id="KW-0804">Transcription</keyword>
<evidence type="ECO:0000259" key="6">
    <source>
        <dbReference type="PROSITE" id="PS01124"/>
    </source>
</evidence>
<keyword evidence="8" id="KW-1185">Reference proteome</keyword>
<dbReference type="SUPFAM" id="SSF46689">
    <property type="entry name" value="Homeodomain-like"/>
    <property type="match status" value="1"/>
</dbReference>
<sequence length="276" mass="31319">MPIYTEKQTELPEVPKHWVKVNGKPVNRLEHVPRKVVVRKADHDAGFYSPFHSHGWGQLLFIADGLIQVSAKEVGYWVVPPQRAVWIPAFIEHDARTIHPVQMRNVYISPEAAKALPTQCQVMHVTPLLRELILEMVKFEPLYEEAGTEGRIVDVFLDQLKTTPEVPLHLPQPSSRLLLAIAAQLRTDPADPRSMDDWAEELGTSTRSLARHFRQETGMTFGQWRQQARLLAALTRIAEGDAVANIAQDLGYNSQSAFITMFRKALGKTPGRYFER</sequence>
<dbReference type="InterPro" id="IPR003313">
    <property type="entry name" value="AraC-bd"/>
</dbReference>
<keyword evidence="1" id="KW-0678">Repressor</keyword>
<dbReference type="SUPFAM" id="SSF51182">
    <property type="entry name" value="RmlC-like cupins"/>
    <property type="match status" value="1"/>
</dbReference>
<dbReference type="InterPro" id="IPR018060">
    <property type="entry name" value="HTH_AraC"/>
</dbReference>
<dbReference type="Pfam" id="PF02311">
    <property type="entry name" value="AraC_binding"/>
    <property type="match status" value="1"/>
</dbReference>
<dbReference type="InterPro" id="IPR020449">
    <property type="entry name" value="Tscrpt_reg_AraC-type_HTH"/>
</dbReference>
<dbReference type="AlphaFoldDB" id="A0A7R6PAF4"/>
<keyword evidence="4" id="KW-0010">Activator</keyword>
<dbReference type="GO" id="GO:0003700">
    <property type="term" value="F:DNA-binding transcription factor activity"/>
    <property type="evidence" value="ECO:0007669"/>
    <property type="project" value="InterPro"/>
</dbReference>
<gene>
    <name evidence="7" type="ORF">AMJAP_1258</name>
</gene>
<evidence type="ECO:0000256" key="2">
    <source>
        <dbReference type="ARBA" id="ARBA00023015"/>
    </source>
</evidence>
<proteinExistence type="predicted"/>
<name>A0A7R6PAF4_9GAMM</name>
<organism evidence="7 8">
    <name type="scientific">Amphritea japonica ATCC BAA-1530</name>
    <dbReference type="NCBI Taxonomy" id="1278309"/>
    <lineage>
        <taxon>Bacteria</taxon>
        <taxon>Pseudomonadati</taxon>
        <taxon>Pseudomonadota</taxon>
        <taxon>Gammaproteobacteria</taxon>
        <taxon>Oceanospirillales</taxon>
        <taxon>Oceanospirillaceae</taxon>
        <taxon>Amphritea</taxon>
    </lineage>
</organism>
<dbReference type="SMART" id="SM00342">
    <property type="entry name" value="HTH_ARAC"/>
    <property type="match status" value="1"/>
</dbReference>
<keyword evidence="2" id="KW-0805">Transcription regulation</keyword>
<evidence type="ECO:0000256" key="5">
    <source>
        <dbReference type="ARBA" id="ARBA00023163"/>
    </source>
</evidence>
<dbReference type="KEGG" id="ajp:AMJAP_1258"/>
<dbReference type="InterPro" id="IPR011051">
    <property type="entry name" value="RmlC_Cupin_sf"/>
</dbReference>
<evidence type="ECO:0000313" key="7">
    <source>
        <dbReference type="EMBL" id="BBB25853.1"/>
    </source>
</evidence>
<dbReference type="InterPro" id="IPR009057">
    <property type="entry name" value="Homeodomain-like_sf"/>
</dbReference>
<dbReference type="GO" id="GO:0043565">
    <property type="term" value="F:sequence-specific DNA binding"/>
    <property type="evidence" value="ECO:0007669"/>
    <property type="project" value="InterPro"/>
</dbReference>
<dbReference type="PANTHER" id="PTHR11019:SF159">
    <property type="entry name" value="TRANSCRIPTIONAL REGULATOR-RELATED"/>
    <property type="match status" value="1"/>
</dbReference>
<evidence type="ECO:0000256" key="4">
    <source>
        <dbReference type="ARBA" id="ARBA00023159"/>
    </source>
</evidence>
<dbReference type="PRINTS" id="PR00032">
    <property type="entry name" value="HTHARAC"/>
</dbReference>
<feature type="domain" description="HTH araC/xylS-type" evidence="6">
    <location>
        <begin position="175"/>
        <end position="276"/>
    </location>
</feature>
<dbReference type="CDD" id="cd06124">
    <property type="entry name" value="cupin_NimR-like_N"/>
    <property type="match status" value="1"/>
</dbReference>
<dbReference type="InterPro" id="IPR014710">
    <property type="entry name" value="RmlC-like_jellyroll"/>
</dbReference>
<dbReference type="InterPro" id="IPR018062">
    <property type="entry name" value="HTH_AraC-typ_CS"/>
</dbReference>
<dbReference type="PROSITE" id="PS01124">
    <property type="entry name" value="HTH_ARAC_FAMILY_2"/>
    <property type="match status" value="1"/>
</dbReference>
<dbReference type="Proteomes" id="UP000595663">
    <property type="component" value="Chromosome"/>
</dbReference>
<reference evidence="7 8" key="1">
    <citation type="journal article" date="2008" name="Int. J. Syst. Evol. Microbiol.">
        <title>Amphritea japonica sp. nov. and Amphritea balenae sp. nov., isolated from the sediment adjacent to sperm whale carcasses off Kagoshima, Japan.</title>
        <authorList>
            <person name="Miyazaki M."/>
            <person name="Nogi Y."/>
            <person name="Fujiwara Y."/>
            <person name="Kawato M."/>
            <person name="Nagahama T."/>
            <person name="Kubokawa K."/>
            <person name="Horikoshi K."/>
        </authorList>
    </citation>
    <scope>NUCLEOTIDE SEQUENCE [LARGE SCALE GENOMIC DNA]</scope>
    <source>
        <strain evidence="7 8">ATCC BAA-1530</strain>
    </source>
</reference>
<evidence type="ECO:0000256" key="3">
    <source>
        <dbReference type="ARBA" id="ARBA00023125"/>
    </source>
</evidence>
<dbReference type="RefSeq" id="WP_019621452.1">
    <property type="nucleotide sequence ID" value="NZ_AP014545.1"/>
</dbReference>
<dbReference type="OrthoDB" id="5949386at2"/>
<keyword evidence="3" id="KW-0238">DNA-binding</keyword>